<sequence>MACWHKHINYNKLLSCCSAIKYRINKYPWNSAVALTFFALSN</sequence>
<evidence type="ECO:0000313" key="1">
    <source>
        <dbReference type="EMBL" id="JAH76547.1"/>
    </source>
</evidence>
<organism evidence="1">
    <name type="scientific">Anguilla anguilla</name>
    <name type="common">European freshwater eel</name>
    <name type="synonym">Muraena anguilla</name>
    <dbReference type="NCBI Taxonomy" id="7936"/>
    <lineage>
        <taxon>Eukaryota</taxon>
        <taxon>Metazoa</taxon>
        <taxon>Chordata</taxon>
        <taxon>Craniata</taxon>
        <taxon>Vertebrata</taxon>
        <taxon>Euteleostomi</taxon>
        <taxon>Actinopterygii</taxon>
        <taxon>Neopterygii</taxon>
        <taxon>Teleostei</taxon>
        <taxon>Anguilliformes</taxon>
        <taxon>Anguillidae</taxon>
        <taxon>Anguilla</taxon>
    </lineage>
</organism>
<dbReference type="AlphaFoldDB" id="A0A0E9VEQ9"/>
<reference evidence="1" key="1">
    <citation type="submission" date="2014-11" db="EMBL/GenBank/DDBJ databases">
        <authorList>
            <person name="Amaro Gonzalez C."/>
        </authorList>
    </citation>
    <scope>NUCLEOTIDE SEQUENCE</scope>
</reference>
<reference evidence="1" key="2">
    <citation type="journal article" date="2015" name="Fish Shellfish Immunol.">
        <title>Early steps in the European eel (Anguilla anguilla)-Vibrio vulnificus interaction in the gills: Role of the RtxA13 toxin.</title>
        <authorList>
            <person name="Callol A."/>
            <person name="Pajuelo D."/>
            <person name="Ebbesson L."/>
            <person name="Teles M."/>
            <person name="MacKenzie S."/>
            <person name="Amaro C."/>
        </authorList>
    </citation>
    <scope>NUCLEOTIDE SEQUENCE</scope>
</reference>
<accession>A0A0E9VEQ9</accession>
<name>A0A0E9VEQ9_ANGAN</name>
<proteinExistence type="predicted"/>
<dbReference type="EMBL" id="GBXM01032030">
    <property type="protein sequence ID" value="JAH76547.1"/>
    <property type="molecule type" value="Transcribed_RNA"/>
</dbReference>
<protein>
    <submittedName>
        <fullName evidence="1">Uncharacterized protein</fullName>
    </submittedName>
</protein>